<sequence length="103" mass="11935">MAVEVPDNRSYDPRISLYTLVTSQCRLRGKIWGNILVLQHIGERLRHVCSSWERLDRRHGEVRLGTLYMMRAGTWLGDSLFQNGRSFCRTWSNEGRFGTSGFA</sequence>
<dbReference type="EMBL" id="HBUF01064978">
    <property type="protein sequence ID" value="CAG6627294.1"/>
    <property type="molecule type" value="Transcribed_RNA"/>
</dbReference>
<organism evidence="1">
    <name type="scientific">Cacopsylla melanoneura</name>
    <dbReference type="NCBI Taxonomy" id="428564"/>
    <lineage>
        <taxon>Eukaryota</taxon>
        <taxon>Metazoa</taxon>
        <taxon>Ecdysozoa</taxon>
        <taxon>Arthropoda</taxon>
        <taxon>Hexapoda</taxon>
        <taxon>Insecta</taxon>
        <taxon>Pterygota</taxon>
        <taxon>Neoptera</taxon>
        <taxon>Paraneoptera</taxon>
        <taxon>Hemiptera</taxon>
        <taxon>Sternorrhyncha</taxon>
        <taxon>Psylloidea</taxon>
        <taxon>Psyllidae</taxon>
        <taxon>Psyllinae</taxon>
        <taxon>Cacopsylla</taxon>
    </lineage>
</organism>
<dbReference type="EMBL" id="HBUF01236364">
    <property type="protein sequence ID" value="CAG6675353.1"/>
    <property type="molecule type" value="Transcribed_RNA"/>
</dbReference>
<accession>A0A8D8Q8T5</accession>
<dbReference type="EMBL" id="HBUF01064980">
    <property type="protein sequence ID" value="CAG6627296.1"/>
    <property type="molecule type" value="Transcribed_RNA"/>
</dbReference>
<reference evidence="1" key="1">
    <citation type="submission" date="2021-05" db="EMBL/GenBank/DDBJ databases">
        <authorList>
            <person name="Alioto T."/>
            <person name="Alioto T."/>
            <person name="Gomez Garrido J."/>
        </authorList>
    </citation>
    <scope>NUCLEOTIDE SEQUENCE</scope>
</reference>
<dbReference type="AlphaFoldDB" id="A0A8D8Q8T5"/>
<dbReference type="EMBL" id="HBUF01064979">
    <property type="protein sequence ID" value="CAG6627295.1"/>
    <property type="molecule type" value="Transcribed_RNA"/>
</dbReference>
<protein>
    <submittedName>
        <fullName evidence="1">Uncharacterized protein</fullName>
    </submittedName>
</protein>
<dbReference type="EMBL" id="HBUF01584054">
    <property type="protein sequence ID" value="CAG6771199.1"/>
    <property type="molecule type" value="Transcribed_RNA"/>
</dbReference>
<dbReference type="EMBL" id="HBUF01236363">
    <property type="protein sequence ID" value="CAG6675352.1"/>
    <property type="molecule type" value="Transcribed_RNA"/>
</dbReference>
<evidence type="ECO:0000313" key="1">
    <source>
        <dbReference type="EMBL" id="CAG6627294.1"/>
    </source>
</evidence>
<proteinExistence type="predicted"/>
<name>A0A8D8Q8T5_9HEMI</name>
<dbReference type="EMBL" id="HBUF01584056">
    <property type="protein sequence ID" value="CAG6771201.1"/>
    <property type="molecule type" value="Transcribed_RNA"/>
</dbReference>
<dbReference type="EMBL" id="HBUF01584055">
    <property type="protein sequence ID" value="CAG6771200.1"/>
    <property type="molecule type" value="Transcribed_RNA"/>
</dbReference>
<dbReference type="EMBL" id="HBUF01351625">
    <property type="protein sequence ID" value="CAG6714282.1"/>
    <property type="molecule type" value="Transcribed_RNA"/>
</dbReference>
<dbReference type="EMBL" id="HBUF01351624">
    <property type="protein sequence ID" value="CAG6714281.1"/>
    <property type="molecule type" value="Transcribed_RNA"/>
</dbReference>